<evidence type="ECO:0000313" key="2">
    <source>
        <dbReference type="EMBL" id="SNR61536.1"/>
    </source>
</evidence>
<dbReference type="Proteomes" id="UP000198412">
    <property type="component" value="Unassembled WGS sequence"/>
</dbReference>
<gene>
    <name evidence="2" type="ORF">SAMN04488111_2051</name>
</gene>
<dbReference type="AlphaFoldDB" id="A0A238XR72"/>
<keyword evidence="3" id="KW-1185">Reference proteome</keyword>
<dbReference type="RefSeq" id="WP_089378346.1">
    <property type="nucleotide sequence ID" value="NZ_FZNX01000003.1"/>
</dbReference>
<sequence>MNTNKIIGIVLILASLFLGYTGINKISESSVSVKLLDLKVDMSDKSGKEEGYIYLGLAVVLFGGGIYMVKKAK</sequence>
<dbReference type="EMBL" id="FZNX01000003">
    <property type="protein sequence ID" value="SNR61536.1"/>
    <property type="molecule type" value="Genomic_DNA"/>
</dbReference>
<evidence type="ECO:0000256" key="1">
    <source>
        <dbReference type="SAM" id="Phobius"/>
    </source>
</evidence>
<keyword evidence="1" id="KW-0812">Transmembrane</keyword>
<organism evidence="2 3">
    <name type="scientific">Lutibacter flavus</name>
    <dbReference type="NCBI Taxonomy" id="691689"/>
    <lineage>
        <taxon>Bacteria</taxon>
        <taxon>Pseudomonadati</taxon>
        <taxon>Bacteroidota</taxon>
        <taxon>Flavobacteriia</taxon>
        <taxon>Flavobacteriales</taxon>
        <taxon>Flavobacteriaceae</taxon>
        <taxon>Lutibacter</taxon>
    </lineage>
</organism>
<reference evidence="3" key="1">
    <citation type="submission" date="2017-06" db="EMBL/GenBank/DDBJ databases">
        <authorList>
            <person name="Varghese N."/>
            <person name="Submissions S."/>
        </authorList>
    </citation>
    <scope>NUCLEOTIDE SEQUENCE [LARGE SCALE GENOMIC DNA]</scope>
    <source>
        <strain evidence="3">DSM 27993</strain>
    </source>
</reference>
<accession>A0A238XR72</accession>
<proteinExistence type="predicted"/>
<feature type="transmembrane region" description="Helical" evidence="1">
    <location>
        <begin position="51"/>
        <end position="69"/>
    </location>
</feature>
<keyword evidence="1" id="KW-0472">Membrane</keyword>
<name>A0A238XR72_9FLAO</name>
<dbReference type="OrthoDB" id="1370726at2"/>
<protein>
    <submittedName>
        <fullName evidence="2">Uncharacterized protein</fullName>
    </submittedName>
</protein>
<evidence type="ECO:0000313" key="3">
    <source>
        <dbReference type="Proteomes" id="UP000198412"/>
    </source>
</evidence>
<keyword evidence="1" id="KW-1133">Transmembrane helix</keyword>